<reference evidence="5" key="2">
    <citation type="journal article" date="2021" name="PeerJ">
        <title>Extensive microbial diversity within the chicken gut microbiome revealed by metagenomics and culture.</title>
        <authorList>
            <person name="Gilroy R."/>
            <person name="Ravi A."/>
            <person name="Getino M."/>
            <person name="Pursley I."/>
            <person name="Horton D.L."/>
            <person name="Alikhan N.F."/>
            <person name="Baker D."/>
            <person name="Gharbi K."/>
            <person name="Hall N."/>
            <person name="Watson M."/>
            <person name="Adriaenssens E.M."/>
            <person name="Foster-Nyarko E."/>
            <person name="Jarju S."/>
            <person name="Secka A."/>
            <person name="Antonio M."/>
            <person name="Oren A."/>
            <person name="Chaudhuri R.R."/>
            <person name="La Ragione R."/>
            <person name="Hildebrand F."/>
            <person name="Pallen M.J."/>
        </authorList>
    </citation>
    <scope>NUCLEOTIDE SEQUENCE</scope>
    <source>
        <strain evidence="5">ChiGjej1B1-1684</strain>
    </source>
</reference>
<evidence type="ECO:0000256" key="1">
    <source>
        <dbReference type="ARBA" id="ARBA00008754"/>
    </source>
</evidence>
<dbReference type="NCBIfam" id="NF004051">
    <property type="entry name" value="PRK05571.1"/>
    <property type="match status" value="1"/>
</dbReference>
<dbReference type="EMBL" id="DVNG01000062">
    <property type="protein sequence ID" value="HIU50231.1"/>
    <property type="molecule type" value="Genomic_DNA"/>
</dbReference>
<feature type="binding site" evidence="4">
    <location>
        <position position="108"/>
    </location>
    <ligand>
        <name>D-ribulose 5-phosphate</name>
        <dbReference type="ChEBI" id="CHEBI:58121"/>
    </ligand>
</feature>
<keyword evidence="2 5" id="KW-0413">Isomerase</keyword>
<feature type="binding site" evidence="4">
    <location>
        <position position="135"/>
    </location>
    <ligand>
        <name>D-ribulose 5-phosphate</name>
        <dbReference type="ChEBI" id="CHEBI:58121"/>
    </ligand>
</feature>
<evidence type="ECO:0000256" key="4">
    <source>
        <dbReference type="PIRSR" id="PIRSR005384-2"/>
    </source>
</evidence>
<dbReference type="Gene3D" id="3.40.1400.10">
    <property type="entry name" value="Sugar-phosphate isomerase, RpiB/LacA/LacB"/>
    <property type="match status" value="1"/>
</dbReference>
<dbReference type="InterPro" id="IPR036569">
    <property type="entry name" value="RpiB_LacA_LacB_sf"/>
</dbReference>
<evidence type="ECO:0000313" key="6">
    <source>
        <dbReference type="Proteomes" id="UP000824118"/>
    </source>
</evidence>
<dbReference type="PIRSF" id="PIRSF005384">
    <property type="entry name" value="RpiB_LacA_B"/>
    <property type="match status" value="1"/>
</dbReference>
<reference evidence="5" key="1">
    <citation type="submission" date="2020-10" db="EMBL/GenBank/DDBJ databases">
        <authorList>
            <person name="Gilroy R."/>
        </authorList>
    </citation>
    <scope>NUCLEOTIDE SEQUENCE</scope>
    <source>
        <strain evidence="5">ChiGjej1B1-1684</strain>
    </source>
</reference>
<feature type="binding site" evidence="4">
    <location>
        <position position="131"/>
    </location>
    <ligand>
        <name>D-ribulose 5-phosphate</name>
        <dbReference type="ChEBI" id="CHEBI:58121"/>
    </ligand>
</feature>
<sequence>MIALGCDHGGYGILSAVRKYLDEKGIEYKYFGCFSEESVDYPLYAYKVGKAVSSGECELGILCCGTGIGISMAANKVKGIRAAVVSDEFCAEMTRRHNNANVLCMGGRVISSDMAVRLAEIFLTTDFDGGRHENRVNMITEIENGTFEDKE</sequence>
<comment type="caution">
    <text evidence="5">The sequence shown here is derived from an EMBL/GenBank/DDBJ whole genome shotgun (WGS) entry which is preliminary data.</text>
</comment>
<dbReference type="Proteomes" id="UP000824118">
    <property type="component" value="Unassembled WGS sequence"/>
</dbReference>
<dbReference type="EC" id="5.3.1.6" evidence="5"/>
<dbReference type="GO" id="GO:0005975">
    <property type="term" value="P:carbohydrate metabolic process"/>
    <property type="evidence" value="ECO:0007669"/>
    <property type="project" value="InterPro"/>
</dbReference>
<organism evidence="5 6">
    <name type="scientific">Candidatus Limousia pullorum</name>
    <dbReference type="NCBI Taxonomy" id="2840860"/>
    <lineage>
        <taxon>Bacteria</taxon>
        <taxon>Bacillati</taxon>
        <taxon>Bacillota</taxon>
        <taxon>Clostridia</taxon>
        <taxon>Eubacteriales</taxon>
        <taxon>Oscillospiraceae</taxon>
        <taxon>Oscillospiraceae incertae sedis</taxon>
        <taxon>Candidatus Limousia</taxon>
    </lineage>
</organism>
<dbReference type="Pfam" id="PF02502">
    <property type="entry name" value="LacAB_rpiB"/>
    <property type="match status" value="1"/>
</dbReference>
<feature type="binding site" evidence="4">
    <location>
        <begin position="65"/>
        <end position="69"/>
    </location>
    <ligand>
        <name>D-ribulose 5-phosphate</name>
        <dbReference type="ChEBI" id="CHEBI:58121"/>
    </ligand>
</feature>
<dbReference type="InterPro" id="IPR003500">
    <property type="entry name" value="RpiB_LacA_LacB"/>
</dbReference>
<dbReference type="GO" id="GO:0004751">
    <property type="term" value="F:ribose-5-phosphate isomerase activity"/>
    <property type="evidence" value="ECO:0007669"/>
    <property type="project" value="UniProtKB-EC"/>
</dbReference>
<dbReference type="PANTHER" id="PTHR43732">
    <property type="entry name" value="RIBOSE 5-PHOSPHATE ISOMERASE-RELATED"/>
    <property type="match status" value="1"/>
</dbReference>
<dbReference type="PANTHER" id="PTHR43732:SF1">
    <property type="entry name" value="RIBOSE 5-PHOSPHATE ISOMERASE"/>
    <property type="match status" value="1"/>
</dbReference>
<feature type="active site" description="Proton donor" evidence="3">
    <location>
        <position position="97"/>
    </location>
</feature>
<name>A0A9D1LYI4_9FIRM</name>
<dbReference type="NCBIfam" id="TIGR00689">
    <property type="entry name" value="rpiB_lacA_lacB"/>
    <property type="match status" value="1"/>
</dbReference>
<comment type="similarity">
    <text evidence="1">Belongs to the LacAB/RpiB family.</text>
</comment>
<dbReference type="InterPro" id="IPR004785">
    <property type="entry name" value="RpiB"/>
</dbReference>
<evidence type="ECO:0000313" key="5">
    <source>
        <dbReference type="EMBL" id="HIU50231.1"/>
    </source>
</evidence>
<evidence type="ECO:0000256" key="3">
    <source>
        <dbReference type="PIRSR" id="PIRSR005384-1"/>
    </source>
</evidence>
<feature type="active site" description="Proton acceptor" evidence="3">
    <location>
        <position position="64"/>
    </location>
</feature>
<dbReference type="AlphaFoldDB" id="A0A9D1LYI4"/>
<protein>
    <submittedName>
        <fullName evidence="5">Ribose 5-phosphate isomerase B</fullName>
        <ecNumber evidence="5">5.3.1.6</ecNumber>
    </submittedName>
</protein>
<evidence type="ECO:0000256" key="2">
    <source>
        <dbReference type="ARBA" id="ARBA00023235"/>
    </source>
</evidence>
<proteinExistence type="inferred from homology"/>
<feature type="binding site" evidence="4">
    <location>
        <begin position="7"/>
        <end position="8"/>
    </location>
    <ligand>
        <name>D-ribulose 5-phosphate</name>
        <dbReference type="ChEBI" id="CHEBI:58121"/>
    </ligand>
</feature>
<dbReference type="SUPFAM" id="SSF89623">
    <property type="entry name" value="Ribose/Galactose isomerase RpiB/AlsB"/>
    <property type="match status" value="1"/>
</dbReference>
<feature type="binding site" evidence="4">
    <location>
        <position position="98"/>
    </location>
    <ligand>
        <name>D-ribulose 5-phosphate</name>
        <dbReference type="ChEBI" id="CHEBI:58121"/>
    </ligand>
</feature>
<dbReference type="InterPro" id="IPR051812">
    <property type="entry name" value="SPI_LacAB/RpiB"/>
</dbReference>
<accession>A0A9D1LYI4</accession>
<gene>
    <name evidence="5" type="primary">rpiB</name>
    <name evidence="5" type="ORF">IAD22_04380</name>
</gene>
<dbReference type="NCBIfam" id="TIGR01120">
    <property type="entry name" value="rpiB"/>
    <property type="match status" value="1"/>
</dbReference>